<dbReference type="Pfam" id="PF08393">
    <property type="entry name" value="DHC_N2"/>
    <property type="match status" value="1"/>
</dbReference>
<protein>
    <recommendedName>
        <fullName evidence="1">Dynein heavy chain linker domain-containing protein</fullName>
    </recommendedName>
</protein>
<dbReference type="GO" id="GO:0051959">
    <property type="term" value="F:dynein light intermediate chain binding"/>
    <property type="evidence" value="ECO:0007669"/>
    <property type="project" value="InterPro"/>
</dbReference>
<dbReference type="PANTHER" id="PTHR22878">
    <property type="entry name" value="DYNEIN HEAVY CHAIN 6, AXONEMAL-LIKE-RELATED"/>
    <property type="match status" value="1"/>
</dbReference>
<evidence type="ECO:0000313" key="2">
    <source>
        <dbReference type="EMBL" id="CAG9782448.1"/>
    </source>
</evidence>
<reference evidence="2" key="1">
    <citation type="submission" date="2021-12" db="EMBL/GenBank/DDBJ databases">
        <authorList>
            <person name="King R."/>
        </authorList>
    </citation>
    <scope>NUCLEOTIDE SEQUENCE</scope>
</reference>
<feature type="domain" description="Dynein heavy chain linker" evidence="1">
    <location>
        <begin position="698"/>
        <end position="804"/>
    </location>
</feature>
<proteinExistence type="predicted"/>
<dbReference type="InterPro" id="IPR016156">
    <property type="entry name" value="FAD/NAD-linked_Rdtase_dimer_sf"/>
</dbReference>
<dbReference type="GO" id="GO:0030286">
    <property type="term" value="C:dynein complex"/>
    <property type="evidence" value="ECO:0007669"/>
    <property type="project" value="InterPro"/>
</dbReference>
<sequence>MLFYLRDETVVGMVFWNFPPIDDRKEVATELLRAKPSYKDINLLAELLGFPDLQCVYIAEEELKDPGPCIQSKKKKIRQHDVIYDNTTRDTIPKRGYYSELVSDMTKDDPLKDICAKKRMKLLLQAKTDRFAPTLISLPKPQRAKILLPPGRWTTYREDESIQFPFETFVPKLQFLSIVLPKELPRLVKIERLRRKFLAANIKKMLRELGIQPYWLLPPSEFKLTEQELYGLYSPFHKMDLEIFDNTDFDCRIPEEWLSLGMIEGEQYPCPGLAFLPKDESKANKMAGDILQILNNLYEADDPETFAQRVKFAVDLRQQVENDLRFYLYLDCLRLDGLPMMPLHYMPAIIKMVRVHHQAKDIDEAHLNALKQEVESMLFFTVNHGRNVSLAEFDATQQHSTSMMLKYLNITWLNNTAHAIRMSFRDVGKGWYNIYEKKWEFYGVSKLCRFMQLVRFRMQYALRYCIEQSMAMFVNLCETPCLCTYWCEDDYEWDSSDLINSPFRSPTPTLFYFHLMISADGPYYTTSPDQFEQLLVNKRSDIIRSLLTMWAEEVRLVVDDVIQAYKTIMRKLGEKPNTIEHVFEIREWMESIPFALKTQEDIMKKVHTVDVTTEFLEEEQEKFWKLHQIDEQTLFDKIDMFSAQCMALTLQNDFSKVHEIANDIKKAWKGMKDSQDWGRILNQRQKLFGQPVVPFVDLNRLVKEFEPYRNLWVTASDFLKAREVWFDNPLMYVDADTIEPLINEYYKTIVKCVRTFADMPKVQQVAITIRDNIDEFRPLIPIIQAVRNPGMKERHWNEFMEKAG</sequence>
<dbReference type="GO" id="GO:0045505">
    <property type="term" value="F:dynein intermediate chain binding"/>
    <property type="evidence" value="ECO:0007669"/>
    <property type="project" value="InterPro"/>
</dbReference>
<dbReference type="EMBL" id="OU893332">
    <property type="protein sequence ID" value="CAG9782448.1"/>
    <property type="molecule type" value="Genomic_DNA"/>
</dbReference>
<name>A0A9N9N1Y2_9NEOP</name>
<dbReference type="AlphaFoldDB" id="A0A9N9N1Y2"/>
<gene>
    <name evidence="2" type="ORF">DIATSA_LOCUS705</name>
</gene>
<accession>A0A9N9N1Y2</accession>
<dbReference type="GO" id="GO:0007018">
    <property type="term" value="P:microtubule-based movement"/>
    <property type="evidence" value="ECO:0007669"/>
    <property type="project" value="InterPro"/>
</dbReference>
<dbReference type="Proteomes" id="UP001153714">
    <property type="component" value="Chromosome 1"/>
</dbReference>
<reference evidence="2" key="2">
    <citation type="submission" date="2022-10" db="EMBL/GenBank/DDBJ databases">
        <authorList>
            <consortium name="ENA_rothamsted_submissions"/>
            <consortium name="culmorum"/>
            <person name="King R."/>
        </authorList>
    </citation>
    <scope>NUCLEOTIDE SEQUENCE</scope>
</reference>
<evidence type="ECO:0000259" key="1">
    <source>
        <dbReference type="Pfam" id="PF08393"/>
    </source>
</evidence>
<keyword evidence="3" id="KW-1185">Reference proteome</keyword>
<dbReference type="Gene3D" id="3.30.390.30">
    <property type="match status" value="1"/>
</dbReference>
<evidence type="ECO:0000313" key="3">
    <source>
        <dbReference type="Proteomes" id="UP001153714"/>
    </source>
</evidence>
<dbReference type="InterPro" id="IPR026983">
    <property type="entry name" value="DHC"/>
</dbReference>
<dbReference type="PANTHER" id="PTHR22878:SF73">
    <property type="entry name" value="DYNEIN AXONEMAL HEAVY CHAIN 1"/>
    <property type="match status" value="1"/>
</dbReference>
<dbReference type="OrthoDB" id="424310at2759"/>
<dbReference type="InterPro" id="IPR013602">
    <property type="entry name" value="Dynein_heavy_linker"/>
</dbReference>
<organism evidence="2 3">
    <name type="scientific">Diatraea saccharalis</name>
    <name type="common">sugarcane borer</name>
    <dbReference type="NCBI Taxonomy" id="40085"/>
    <lineage>
        <taxon>Eukaryota</taxon>
        <taxon>Metazoa</taxon>
        <taxon>Ecdysozoa</taxon>
        <taxon>Arthropoda</taxon>
        <taxon>Hexapoda</taxon>
        <taxon>Insecta</taxon>
        <taxon>Pterygota</taxon>
        <taxon>Neoptera</taxon>
        <taxon>Endopterygota</taxon>
        <taxon>Lepidoptera</taxon>
        <taxon>Glossata</taxon>
        <taxon>Ditrysia</taxon>
        <taxon>Pyraloidea</taxon>
        <taxon>Crambidae</taxon>
        <taxon>Crambinae</taxon>
        <taxon>Diatraea</taxon>
    </lineage>
</organism>